<feature type="transmembrane region" description="Helical" evidence="6">
    <location>
        <begin position="136"/>
        <end position="153"/>
    </location>
</feature>
<proteinExistence type="inferred from homology"/>
<dbReference type="PANTHER" id="PTHR30341">
    <property type="entry name" value="SODIUM ION/PROTON ANTIPORTER NHAA-RELATED"/>
    <property type="match status" value="1"/>
</dbReference>
<keyword evidence="6" id="KW-0739">Sodium transport</keyword>
<dbReference type="GO" id="GO:0005886">
    <property type="term" value="C:plasma membrane"/>
    <property type="evidence" value="ECO:0007669"/>
    <property type="project" value="UniProtKB-SubCell"/>
</dbReference>
<dbReference type="AlphaFoldDB" id="A0A9X4MXQ1"/>
<dbReference type="NCBIfam" id="TIGR00773">
    <property type="entry name" value="NhaA"/>
    <property type="match status" value="1"/>
</dbReference>
<comment type="caution">
    <text evidence="7">The sequence shown here is derived from an EMBL/GenBank/DDBJ whole genome shotgun (WGS) entry which is preliminary data.</text>
</comment>
<comment type="function">
    <text evidence="6">Na(+)/H(+) antiporter that extrudes sodium in exchange for external protons.</text>
</comment>
<evidence type="ECO:0000256" key="5">
    <source>
        <dbReference type="ARBA" id="ARBA00023136"/>
    </source>
</evidence>
<evidence type="ECO:0000256" key="6">
    <source>
        <dbReference type="HAMAP-Rule" id="MF_01844"/>
    </source>
</evidence>
<keyword evidence="3 6" id="KW-0812">Transmembrane</keyword>
<evidence type="ECO:0000256" key="2">
    <source>
        <dbReference type="ARBA" id="ARBA00022475"/>
    </source>
</evidence>
<feature type="transmembrane region" description="Helical" evidence="6">
    <location>
        <begin position="379"/>
        <end position="402"/>
    </location>
</feature>
<evidence type="ECO:0000256" key="3">
    <source>
        <dbReference type="ARBA" id="ARBA00022692"/>
    </source>
</evidence>
<keyword evidence="6" id="KW-0915">Sodium</keyword>
<sequence length="443" mass="47993">MSKEIVDVVFIDPLQKFMNRSTTSGILLFTTAVLAMVIANSPLQHWYHELWQIHFKIGVGEYMIDKDLHHWINDGLMAVFFFVVGLELKREIISGELSNPKNAILPIGAAIGGMIFPALIYLFFNPSGEASNGWGVPMATDIAFVLGLLYILGDRVPISLKVFLTALAIADDIGAVLIIAFFYTSNIEEISLLVAGGFLVMMIIANRIGVRSSLVYAILGIVGLWVAFLLSGIHATIAAVLAALTIPASAKVPETIFARKMQRLLKTFESLDKTKAATLTEDQVVVLSQMKTMSDYAMPPLQKLEHGMHPLVAFIVMPIFAFANAGITIEGEFFELLFAPITLGVILGLLIGKVVGVYLVSFIIIKLKIAKLPEGMNKLHLLGAGLLAAIGFTMSLFIAGLAFNDPISDMQAKIGVLMATLIASVLGFITIKVANARNAKTTE</sequence>
<dbReference type="PANTHER" id="PTHR30341:SF0">
    <property type="entry name" value="NA(+)_H(+) ANTIPORTER NHAA"/>
    <property type="match status" value="1"/>
</dbReference>
<keyword evidence="4 6" id="KW-1133">Transmembrane helix</keyword>
<keyword evidence="8" id="KW-1185">Reference proteome</keyword>
<evidence type="ECO:0000313" key="8">
    <source>
        <dbReference type="Proteomes" id="UP001152599"/>
    </source>
</evidence>
<dbReference type="InterPro" id="IPR023171">
    <property type="entry name" value="Na/H_antiporter_dom_sf"/>
</dbReference>
<keyword evidence="6" id="KW-0050">Antiport</keyword>
<comment type="subcellular location">
    <subcellularLocation>
        <location evidence="1">Cell inner membrane</location>
        <topology evidence="1">Multi-pass membrane protein</topology>
    </subcellularLocation>
    <subcellularLocation>
        <location evidence="6">Cell membrane</location>
        <topology evidence="6">Multi-pass membrane protein</topology>
    </subcellularLocation>
</comment>
<keyword evidence="6" id="KW-0813">Transport</keyword>
<dbReference type="Proteomes" id="UP001152599">
    <property type="component" value="Unassembled WGS sequence"/>
</dbReference>
<gene>
    <name evidence="6 7" type="primary">nhaA</name>
    <name evidence="7" type="ORF">NMK71_03455</name>
</gene>
<feature type="transmembrane region" description="Helical" evidence="6">
    <location>
        <begin position="26"/>
        <end position="48"/>
    </location>
</feature>
<feature type="transmembrane region" description="Helical" evidence="6">
    <location>
        <begin position="190"/>
        <end position="206"/>
    </location>
</feature>
<dbReference type="Pfam" id="PF06965">
    <property type="entry name" value="Na_H_antiport_1"/>
    <property type="match status" value="1"/>
</dbReference>
<reference evidence="7" key="1">
    <citation type="submission" date="2022-07" db="EMBL/GenBank/DDBJ databases">
        <title>Description and genome-wide analysis of Profundicola chukchiensis gen. nov., sp. nov., marine bacteria isolated from bottom sediments of the Chukchi Sea.</title>
        <authorList>
            <person name="Romanenko L."/>
            <person name="Otstavnykh N."/>
            <person name="Kurilenko V."/>
            <person name="Eremeev V."/>
            <person name="Velansky P."/>
            <person name="Mikhailov V."/>
            <person name="Isaeva M."/>
        </authorList>
    </citation>
    <scope>NUCLEOTIDE SEQUENCE</scope>
    <source>
        <strain evidence="7">KMM 9713</strain>
    </source>
</reference>
<feature type="transmembrane region" description="Helical" evidence="6">
    <location>
        <begin position="311"/>
        <end position="329"/>
    </location>
</feature>
<dbReference type="InterPro" id="IPR004670">
    <property type="entry name" value="NhaA"/>
</dbReference>
<keyword evidence="2 6" id="KW-1003">Cell membrane</keyword>
<comment type="catalytic activity">
    <reaction evidence="6">
        <text>Na(+)(in) + 2 H(+)(out) = Na(+)(out) + 2 H(+)(in)</text>
        <dbReference type="Rhea" id="RHEA:29251"/>
        <dbReference type="ChEBI" id="CHEBI:15378"/>
        <dbReference type="ChEBI" id="CHEBI:29101"/>
    </reaction>
</comment>
<feature type="transmembrane region" description="Helical" evidence="6">
    <location>
        <begin position="213"/>
        <end position="231"/>
    </location>
</feature>
<evidence type="ECO:0000256" key="4">
    <source>
        <dbReference type="ARBA" id="ARBA00022989"/>
    </source>
</evidence>
<feature type="transmembrane region" description="Helical" evidence="6">
    <location>
        <begin position="341"/>
        <end position="367"/>
    </location>
</feature>
<feature type="transmembrane region" description="Helical" evidence="6">
    <location>
        <begin position="414"/>
        <end position="434"/>
    </location>
</feature>
<comment type="similarity">
    <text evidence="6">Belongs to the NhaA Na(+)/H(+) (TC 2.A.33) antiporter family.</text>
</comment>
<feature type="transmembrane region" description="Helical" evidence="6">
    <location>
        <begin position="103"/>
        <end position="124"/>
    </location>
</feature>
<organism evidence="7 8">
    <name type="scientific">Profundicola chukchiensis</name>
    <dbReference type="NCBI Taxonomy" id="2961959"/>
    <lineage>
        <taxon>Bacteria</taxon>
        <taxon>Pseudomonadati</taxon>
        <taxon>Bacteroidota</taxon>
        <taxon>Flavobacteriia</taxon>
        <taxon>Flavobacteriales</taxon>
        <taxon>Weeksellaceae</taxon>
        <taxon>Profundicola</taxon>
    </lineage>
</organism>
<evidence type="ECO:0000313" key="7">
    <source>
        <dbReference type="EMBL" id="MDG4945460.1"/>
    </source>
</evidence>
<dbReference type="EMBL" id="JANCMU010000001">
    <property type="protein sequence ID" value="MDG4945460.1"/>
    <property type="molecule type" value="Genomic_DNA"/>
</dbReference>
<dbReference type="RefSeq" id="WP_304420066.1">
    <property type="nucleotide sequence ID" value="NZ_JANCMU010000001.1"/>
</dbReference>
<accession>A0A9X4MXQ1</accession>
<dbReference type="Gene3D" id="1.20.1530.10">
    <property type="entry name" value="Na+/H+ antiporter like domain"/>
    <property type="match status" value="1"/>
</dbReference>
<evidence type="ECO:0000256" key="1">
    <source>
        <dbReference type="ARBA" id="ARBA00004429"/>
    </source>
</evidence>
<feature type="transmembrane region" description="Helical" evidence="6">
    <location>
        <begin position="162"/>
        <end position="184"/>
    </location>
</feature>
<keyword evidence="5 6" id="KW-0472">Membrane</keyword>
<keyword evidence="6" id="KW-0406">Ion transport</keyword>
<protein>
    <recommendedName>
        <fullName evidence="6">Na(+)/H(+) antiporter NhaA</fullName>
    </recommendedName>
    <alternativeName>
        <fullName evidence="6">Sodium/proton antiporter NhaA</fullName>
    </alternativeName>
</protein>
<name>A0A9X4MXQ1_9FLAO</name>
<dbReference type="GO" id="GO:0006885">
    <property type="term" value="P:regulation of pH"/>
    <property type="evidence" value="ECO:0007669"/>
    <property type="project" value="UniProtKB-UniRule"/>
</dbReference>
<dbReference type="HAMAP" id="MF_01844">
    <property type="entry name" value="NhaA"/>
    <property type="match status" value="1"/>
</dbReference>
<dbReference type="GO" id="GO:0015385">
    <property type="term" value="F:sodium:proton antiporter activity"/>
    <property type="evidence" value="ECO:0007669"/>
    <property type="project" value="UniProtKB-UniRule"/>
</dbReference>